<sequence>MDKTKNSPSFAKNTRKTFVALLIPLSTILLSACSDPGFHITDSDQNYCAAINNKAPAELSKYLAPYKDNMEKSTGVYILEQGTEAILTRAWLSEQAQQTIDVQYFIFSSDNIGLIAVDYLVKAAERGIKVRMLVDDLMVDAKESQLLKLAAHENISIKIYNPMLNIGKNFVAKVVNLTTNFHGINQRMHNKTFTVDGKVVITGGRNLADEYFGYDHEYNFRDRDVLLLGGVTNDIQMSFNQYWDNDLSVPIEDLISSNAEMNTNFDALHQYACNPLNFLPEVRQQIKNLPDVFQELEQTNQLHWLNGVEYVSDLPGKNDGNTFLGGSGLSTERLILLLQHAKKSVTIQSPYLVTTDLSRNLFKSLVDRGVEIKILTNSLASNDNFEAFNGYQRDRKKLLETGVEIYEFKPDAQIRKKIMSKEMQGKLPEMPIFSLHAKSMVIDDNITVIGTFNVDPRSANLNTESITIIPSKEISTAVKAGMLEEMQPENAWQTTLDWNPDGEETLVKQLKVKLRRVVPKSIL</sequence>
<organism evidence="3 4">
    <name type="scientific">Colwellia echini</name>
    <dbReference type="NCBI Taxonomy" id="1982103"/>
    <lineage>
        <taxon>Bacteria</taxon>
        <taxon>Pseudomonadati</taxon>
        <taxon>Pseudomonadota</taxon>
        <taxon>Gammaproteobacteria</taxon>
        <taxon>Alteromonadales</taxon>
        <taxon>Colwelliaceae</taxon>
        <taxon>Colwellia</taxon>
    </lineage>
</organism>
<accession>A0ABY3MZN2</accession>
<dbReference type="PROSITE" id="PS50035">
    <property type="entry name" value="PLD"/>
    <property type="match status" value="2"/>
</dbReference>
<gene>
    <name evidence="3" type="ORF">CWS31_004840</name>
</gene>
<evidence type="ECO:0000256" key="1">
    <source>
        <dbReference type="SAM" id="SignalP"/>
    </source>
</evidence>
<dbReference type="PANTHER" id="PTHR21248">
    <property type="entry name" value="CARDIOLIPIN SYNTHASE"/>
    <property type="match status" value="1"/>
</dbReference>
<dbReference type="InterPro" id="IPR001736">
    <property type="entry name" value="PLipase_D/transphosphatidylase"/>
</dbReference>
<keyword evidence="1" id="KW-0732">Signal</keyword>
<proteinExistence type="predicted"/>
<dbReference type="Proteomes" id="UP000815846">
    <property type="component" value="Unassembled WGS sequence"/>
</dbReference>
<dbReference type="PROSITE" id="PS51257">
    <property type="entry name" value="PROKAR_LIPOPROTEIN"/>
    <property type="match status" value="1"/>
</dbReference>
<evidence type="ECO:0000313" key="4">
    <source>
        <dbReference type="Proteomes" id="UP000815846"/>
    </source>
</evidence>
<dbReference type="RefSeq" id="WP_101344744.1">
    <property type="nucleotide sequence ID" value="NZ_PJAI02000003.1"/>
</dbReference>
<feature type="domain" description="PLD phosphodiesterase" evidence="2">
    <location>
        <begin position="431"/>
        <end position="458"/>
    </location>
</feature>
<feature type="signal peptide" evidence="1">
    <location>
        <begin position="1"/>
        <end position="31"/>
    </location>
</feature>
<dbReference type="PANTHER" id="PTHR21248:SF12">
    <property type="entry name" value="CARDIOLIPIN SYNTHASE C"/>
    <property type="match status" value="1"/>
</dbReference>
<protein>
    <submittedName>
        <fullName evidence="3">Phospholipase D family protein</fullName>
    </submittedName>
</protein>
<dbReference type="CDD" id="cd09111">
    <property type="entry name" value="PLDc_ymdC_like_1"/>
    <property type="match status" value="1"/>
</dbReference>
<name>A0ABY3MZN2_9GAMM</name>
<dbReference type="SMART" id="SM00155">
    <property type="entry name" value="PLDc"/>
    <property type="match status" value="2"/>
</dbReference>
<dbReference type="SUPFAM" id="SSF56024">
    <property type="entry name" value="Phospholipase D/nuclease"/>
    <property type="match status" value="2"/>
</dbReference>
<keyword evidence="4" id="KW-1185">Reference proteome</keyword>
<evidence type="ECO:0000259" key="2">
    <source>
        <dbReference type="PROSITE" id="PS50035"/>
    </source>
</evidence>
<dbReference type="EMBL" id="PJAI02000003">
    <property type="protein sequence ID" value="TYK66662.1"/>
    <property type="molecule type" value="Genomic_DNA"/>
</dbReference>
<dbReference type="InterPro" id="IPR025202">
    <property type="entry name" value="PLD-like_dom"/>
</dbReference>
<dbReference type="CDD" id="cd09113">
    <property type="entry name" value="PLDc_ymdC_like_2"/>
    <property type="match status" value="1"/>
</dbReference>
<reference evidence="3 4" key="1">
    <citation type="submission" date="2019-08" db="EMBL/GenBank/DDBJ databases">
        <title>Microbe sample from Colwellia echini.</title>
        <authorList>
            <person name="Christiansen L."/>
            <person name="Pathiraja D."/>
            <person name="Schultz-Johansen M."/>
            <person name="Choi I.-G."/>
            <person name="Stougaard P."/>
        </authorList>
    </citation>
    <scope>NUCLEOTIDE SEQUENCE [LARGE SCALE GENOMIC DNA]</scope>
    <source>
        <strain evidence="3 4">A3</strain>
    </source>
</reference>
<evidence type="ECO:0000313" key="3">
    <source>
        <dbReference type="EMBL" id="TYK66662.1"/>
    </source>
</evidence>
<feature type="domain" description="PLD phosphodiesterase" evidence="2">
    <location>
        <begin position="184"/>
        <end position="211"/>
    </location>
</feature>
<feature type="chain" id="PRO_5046564458" evidence="1">
    <location>
        <begin position="32"/>
        <end position="523"/>
    </location>
</feature>
<dbReference type="Gene3D" id="3.30.870.10">
    <property type="entry name" value="Endonuclease Chain A"/>
    <property type="match status" value="2"/>
</dbReference>
<comment type="caution">
    <text evidence="3">The sequence shown here is derived from an EMBL/GenBank/DDBJ whole genome shotgun (WGS) entry which is preliminary data.</text>
</comment>
<dbReference type="Pfam" id="PF13091">
    <property type="entry name" value="PLDc_2"/>
    <property type="match status" value="2"/>
</dbReference>